<evidence type="ECO:0000313" key="2">
    <source>
        <dbReference type="Proteomes" id="UP000193689"/>
    </source>
</evidence>
<accession>A0A1Y2EJM8</accession>
<organism evidence="1 2">
    <name type="scientific">Pseudomassariella vexata</name>
    <dbReference type="NCBI Taxonomy" id="1141098"/>
    <lineage>
        <taxon>Eukaryota</taxon>
        <taxon>Fungi</taxon>
        <taxon>Dikarya</taxon>
        <taxon>Ascomycota</taxon>
        <taxon>Pezizomycotina</taxon>
        <taxon>Sordariomycetes</taxon>
        <taxon>Xylariomycetidae</taxon>
        <taxon>Amphisphaeriales</taxon>
        <taxon>Pseudomassariaceae</taxon>
        <taxon>Pseudomassariella</taxon>
    </lineage>
</organism>
<dbReference type="AlphaFoldDB" id="A0A1Y2EJM8"/>
<sequence length="155" mass="17767">MHPCFPTTRKMRSPNCQGPSIMAWMIKSSRYGKYMTQCTSLGRLRQYLPLPVHQVLFCDRSQRSSDCVSTIPRSYLWVRHPATHALLHFPFTSLAIPGRWALSSRQTWVHHEIAGPELKDKEIARLCNFGLGFNSFRLPQQLPCSVRAFGNSYLG</sequence>
<protein>
    <submittedName>
        <fullName evidence="1">Uncharacterized protein</fullName>
    </submittedName>
</protein>
<evidence type="ECO:0000313" key="1">
    <source>
        <dbReference type="EMBL" id="ORY71762.1"/>
    </source>
</evidence>
<dbReference type="GeneID" id="63770277"/>
<dbReference type="InParanoid" id="A0A1Y2EJM8"/>
<dbReference type="Proteomes" id="UP000193689">
    <property type="component" value="Unassembled WGS sequence"/>
</dbReference>
<reference evidence="1 2" key="1">
    <citation type="submission" date="2016-07" db="EMBL/GenBank/DDBJ databases">
        <title>Pervasive Adenine N6-methylation of Active Genes in Fungi.</title>
        <authorList>
            <consortium name="DOE Joint Genome Institute"/>
            <person name="Mondo S.J."/>
            <person name="Dannebaum R.O."/>
            <person name="Kuo R.C."/>
            <person name="Labutti K."/>
            <person name="Haridas S."/>
            <person name="Kuo A."/>
            <person name="Salamov A."/>
            <person name="Ahrendt S.R."/>
            <person name="Lipzen A."/>
            <person name="Sullivan W."/>
            <person name="Andreopoulos W.B."/>
            <person name="Clum A."/>
            <person name="Lindquist E."/>
            <person name="Daum C."/>
            <person name="Ramamoorthy G.K."/>
            <person name="Gryganskyi A."/>
            <person name="Culley D."/>
            <person name="Magnuson J.K."/>
            <person name="James T.Y."/>
            <person name="O'Malley M.A."/>
            <person name="Stajich J.E."/>
            <person name="Spatafora J.W."/>
            <person name="Visel A."/>
            <person name="Grigoriev I.V."/>
        </authorList>
    </citation>
    <scope>NUCLEOTIDE SEQUENCE [LARGE SCALE GENOMIC DNA]</scope>
    <source>
        <strain evidence="1 2">CBS 129021</strain>
    </source>
</reference>
<name>A0A1Y2EJM8_9PEZI</name>
<gene>
    <name evidence="1" type="ORF">BCR38DRAFT_19696</name>
</gene>
<comment type="caution">
    <text evidence="1">The sequence shown here is derived from an EMBL/GenBank/DDBJ whole genome shotgun (WGS) entry which is preliminary data.</text>
</comment>
<proteinExistence type="predicted"/>
<dbReference type="RefSeq" id="XP_040721354.1">
    <property type="nucleotide sequence ID" value="XM_040854065.1"/>
</dbReference>
<dbReference type="EMBL" id="MCFJ01000001">
    <property type="protein sequence ID" value="ORY71762.1"/>
    <property type="molecule type" value="Genomic_DNA"/>
</dbReference>
<keyword evidence="2" id="KW-1185">Reference proteome</keyword>